<dbReference type="Proteomes" id="UP001163603">
    <property type="component" value="Chromosome 4"/>
</dbReference>
<reference evidence="2" key="1">
    <citation type="journal article" date="2023" name="G3 (Bethesda)">
        <title>Genome assembly and association tests identify interacting loci associated with vigor, precocity, and sex in interspecific pistachio rootstocks.</title>
        <authorList>
            <person name="Palmer W."/>
            <person name="Jacygrad E."/>
            <person name="Sagayaradj S."/>
            <person name="Cavanaugh K."/>
            <person name="Han R."/>
            <person name="Bertier L."/>
            <person name="Beede B."/>
            <person name="Kafkas S."/>
            <person name="Golino D."/>
            <person name="Preece J."/>
            <person name="Michelmore R."/>
        </authorList>
    </citation>
    <scope>NUCLEOTIDE SEQUENCE [LARGE SCALE GENOMIC DNA]</scope>
</reference>
<evidence type="ECO:0000313" key="1">
    <source>
        <dbReference type="EMBL" id="KAJ0043390.1"/>
    </source>
</evidence>
<proteinExistence type="predicted"/>
<organism evidence="1 2">
    <name type="scientific">Pistacia integerrima</name>
    <dbReference type="NCBI Taxonomy" id="434235"/>
    <lineage>
        <taxon>Eukaryota</taxon>
        <taxon>Viridiplantae</taxon>
        <taxon>Streptophyta</taxon>
        <taxon>Embryophyta</taxon>
        <taxon>Tracheophyta</taxon>
        <taxon>Spermatophyta</taxon>
        <taxon>Magnoliopsida</taxon>
        <taxon>eudicotyledons</taxon>
        <taxon>Gunneridae</taxon>
        <taxon>Pentapetalae</taxon>
        <taxon>rosids</taxon>
        <taxon>malvids</taxon>
        <taxon>Sapindales</taxon>
        <taxon>Anacardiaceae</taxon>
        <taxon>Pistacia</taxon>
    </lineage>
</organism>
<accession>A0ACC0YZZ6</accession>
<protein>
    <submittedName>
        <fullName evidence="1">Uncharacterized protein</fullName>
    </submittedName>
</protein>
<gene>
    <name evidence="1" type="ORF">Pint_19464</name>
</gene>
<dbReference type="EMBL" id="CM047739">
    <property type="protein sequence ID" value="KAJ0043390.1"/>
    <property type="molecule type" value="Genomic_DNA"/>
</dbReference>
<evidence type="ECO:0000313" key="2">
    <source>
        <dbReference type="Proteomes" id="UP001163603"/>
    </source>
</evidence>
<comment type="caution">
    <text evidence="1">The sequence shown here is derived from an EMBL/GenBank/DDBJ whole genome shotgun (WGS) entry which is preliminary data.</text>
</comment>
<sequence>MEKMGDLVGSRQSDLNKSFKLAIRSLLTTCSKEEFSKAFNNFTASEQDSLHRLFIQFQVITSLHENIEDEFQSLCLETQVGNTLDTVEQLVEEKGLDPLSSDKFRMIILLMETLWILETLQPFPWTWSEQSTSCAYQLYVHILI</sequence>
<name>A0ACC0YZZ6_9ROSI</name>
<keyword evidence="2" id="KW-1185">Reference proteome</keyword>